<dbReference type="Pfam" id="PF05133">
    <property type="entry name" value="SPP1_portal"/>
    <property type="match status" value="1"/>
</dbReference>
<evidence type="ECO:0000313" key="1">
    <source>
        <dbReference type="EMBL" id="MBB4043807.1"/>
    </source>
</evidence>
<evidence type="ECO:0000313" key="2">
    <source>
        <dbReference type="Proteomes" id="UP000560658"/>
    </source>
</evidence>
<accession>A0A840CUS0</accession>
<dbReference type="RefSeq" id="WP_183208247.1">
    <property type="nucleotide sequence ID" value="NZ_JACIER010000005.1"/>
</dbReference>
<dbReference type="AlphaFoldDB" id="A0A840CUS0"/>
<reference evidence="1" key="1">
    <citation type="submission" date="2020-08" db="EMBL/GenBank/DDBJ databases">
        <title>Genomic Encyclopedia of Type Strains, Phase IV (KMG-IV): sequencing the most valuable type-strain genomes for metagenomic binning, comparative biology and taxonomic classification.</title>
        <authorList>
            <person name="Goeker M."/>
        </authorList>
    </citation>
    <scope>NUCLEOTIDE SEQUENCE [LARGE SCALE GENOMIC DNA]</scope>
    <source>
        <strain evidence="1">DSM 105720</strain>
    </source>
</reference>
<gene>
    <name evidence="1" type="ORF">GGR06_001593</name>
</gene>
<sequence length="512" mass="58295">MKARDIKTKRVWKRVQPTGYLQQGRFSSVEEPSVCLDENLTFQVITQADFMREFYPSGHSINDPVLYPDVYREEMEPVLDENGESTGKMKRNIYRELVPRYSFAFQQIIALKQIIHGTGNDIQFQLNTTNPTQDQTDAFYLFRAGWLEKDMEIAFYEGVKSVKTTGDCATVGFLNEGTFGFKSLSYMNGDVLYPHYDSITGDLLLFARSYYDYDEDGNKITEWLEVWDNTFLSRYKCNISNSKTISDKILGLFGLDGYSLVSKKAHGFPFIPVAYHRDDNGACWSPSQDSIDGYEMSFSQMAQNNQAYGFPILLLQGDGENFDKTVDLNGSIKVLAMGKDDKADYISSPDASESFMKQIDTLYKMIYEQSFTVIPPELKSGDLPAAALKILYSPAYEKAMTDAADYQKYLNGLVKIFTFGYGLEMKNTINFANLPMIYWIKPYIHVNDSAMVADLASAVVSGFCSKQTASETISMYTTPSEWDRIMREKKEEQQSDLLYELKLEKGNNDISE</sequence>
<keyword evidence="2" id="KW-1185">Reference proteome</keyword>
<comment type="caution">
    <text evidence="1">The sequence shown here is derived from an EMBL/GenBank/DDBJ whole genome shotgun (WGS) entry which is preliminary data.</text>
</comment>
<organism evidence="1 2">
    <name type="scientific">Bacteroides reticulotermitis</name>
    <dbReference type="NCBI Taxonomy" id="1133319"/>
    <lineage>
        <taxon>Bacteria</taxon>
        <taxon>Pseudomonadati</taxon>
        <taxon>Bacteroidota</taxon>
        <taxon>Bacteroidia</taxon>
        <taxon>Bacteroidales</taxon>
        <taxon>Bacteroidaceae</taxon>
        <taxon>Bacteroides</taxon>
    </lineage>
</organism>
<dbReference type="Proteomes" id="UP000560658">
    <property type="component" value="Unassembled WGS sequence"/>
</dbReference>
<name>A0A840CUS0_9BACE</name>
<evidence type="ECO:0008006" key="3">
    <source>
        <dbReference type="Google" id="ProtNLM"/>
    </source>
</evidence>
<dbReference type="EMBL" id="JACIER010000005">
    <property type="protein sequence ID" value="MBB4043807.1"/>
    <property type="molecule type" value="Genomic_DNA"/>
</dbReference>
<protein>
    <recommendedName>
        <fullName evidence="3">Phage portal protein</fullName>
    </recommendedName>
</protein>
<dbReference type="InterPro" id="IPR021145">
    <property type="entry name" value="Portal_protein_SPP1_Gp6-like"/>
</dbReference>
<proteinExistence type="predicted"/>